<organism evidence="1 2">
    <name type="scientific">Amborella trichopoda</name>
    <dbReference type="NCBI Taxonomy" id="13333"/>
    <lineage>
        <taxon>Eukaryota</taxon>
        <taxon>Viridiplantae</taxon>
        <taxon>Streptophyta</taxon>
        <taxon>Embryophyta</taxon>
        <taxon>Tracheophyta</taxon>
        <taxon>Spermatophyta</taxon>
        <taxon>Magnoliopsida</taxon>
        <taxon>Amborellales</taxon>
        <taxon>Amborellaceae</taxon>
        <taxon>Amborella</taxon>
    </lineage>
</organism>
<evidence type="ECO:0000313" key="1">
    <source>
        <dbReference type="EMBL" id="ERN06030.1"/>
    </source>
</evidence>
<dbReference type="Gramene" id="ERN06030">
    <property type="protein sequence ID" value="ERN06030"/>
    <property type="gene ID" value="AMTR_s00142p00043860"/>
</dbReference>
<dbReference type="HOGENOM" id="CLU_2187510_0_0_1"/>
<dbReference type="Proteomes" id="UP000017836">
    <property type="component" value="Unassembled WGS sequence"/>
</dbReference>
<name>W1PG20_AMBTC</name>
<keyword evidence="2" id="KW-1185">Reference proteome</keyword>
<sequence length="109" mass="12312">MEKFAGKDGRSGFKTLDRERFEVGFGVEIRICKKILRLQLKKSEKDSSPLKLEMMLFGPDLTSLQLHRLLGTSRSAIAAVSKLWNSKTIARLKPTIQANSKLHQTKIKA</sequence>
<dbReference type="EMBL" id="KI393933">
    <property type="protein sequence ID" value="ERN06030.1"/>
    <property type="molecule type" value="Genomic_DNA"/>
</dbReference>
<proteinExistence type="predicted"/>
<accession>W1PG20</accession>
<protein>
    <submittedName>
        <fullName evidence="1">Uncharacterized protein</fullName>
    </submittedName>
</protein>
<reference evidence="2" key="1">
    <citation type="journal article" date="2013" name="Science">
        <title>The Amborella genome and the evolution of flowering plants.</title>
        <authorList>
            <consortium name="Amborella Genome Project"/>
        </authorList>
    </citation>
    <scope>NUCLEOTIDE SEQUENCE [LARGE SCALE GENOMIC DNA]</scope>
</reference>
<dbReference type="AlphaFoldDB" id="W1PG20"/>
<gene>
    <name evidence="1" type="ORF">AMTR_s00142p00043860</name>
</gene>
<evidence type="ECO:0000313" key="2">
    <source>
        <dbReference type="Proteomes" id="UP000017836"/>
    </source>
</evidence>